<reference evidence="2" key="1">
    <citation type="submission" date="2024-01" db="EMBL/GenBank/DDBJ databases">
        <title>Sequencing the genomes of a sandfly, Sergentomyia squamirostris, and its two endosymbionts.</title>
        <authorList>
            <person name="Itokawa K."/>
            <person name="Sanjoba C."/>
        </authorList>
    </citation>
    <scope>NUCLEOTIDE SEQUENCE</scope>
    <source>
        <strain evidence="2">RiSSQ</strain>
    </source>
</reference>
<dbReference type="AlphaFoldDB" id="A0AAT9G9D3"/>
<dbReference type="GO" id="GO:0051920">
    <property type="term" value="F:peroxiredoxin activity"/>
    <property type="evidence" value="ECO:0007669"/>
    <property type="project" value="InterPro"/>
</dbReference>
<evidence type="ECO:0000259" key="1">
    <source>
        <dbReference type="Pfam" id="PF02627"/>
    </source>
</evidence>
<dbReference type="InterPro" id="IPR003779">
    <property type="entry name" value="CMD-like"/>
</dbReference>
<accession>A0AAT9G9D3</accession>
<dbReference type="PANTHER" id="PTHR34846:SF10">
    <property type="entry name" value="CYTOPLASMIC PROTEIN"/>
    <property type="match status" value="1"/>
</dbReference>
<feature type="domain" description="Carboxymuconolactone decarboxylase-like" evidence="1">
    <location>
        <begin position="23"/>
        <end position="73"/>
    </location>
</feature>
<protein>
    <submittedName>
        <fullName evidence="2">Carboxymuconolactone decarboxylase family protein</fullName>
    </submittedName>
</protein>
<dbReference type="NCBIfam" id="TIGR00778">
    <property type="entry name" value="ahpD_dom"/>
    <property type="match status" value="1"/>
</dbReference>
<dbReference type="Gene3D" id="1.20.1290.10">
    <property type="entry name" value="AhpD-like"/>
    <property type="match status" value="1"/>
</dbReference>
<dbReference type="Pfam" id="PF02627">
    <property type="entry name" value="CMD"/>
    <property type="match status" value="1"/>
</dbReference>
<dbReference type="SUPFAM" id="SSF69118">
    <property type="entry name" value="AhpD-like"/>
    <property type="match status" value="1"/>
</dbReference>
<proteinExistence type="predicted"/>
<dbReference type="InterPro" id="IPR029032">
    <property type="entry name" value="AhpD-like"/>
</dbReference>
<sequence length="139" mass="16167">MNYVEISKNTMSCIYKSYESLNESPLDKGLRSLIELRVSQINSCFYCCNLHLTDARKNNVPQKKLDLLPIWSSSKEVFSEKEVIALRWCELITRGFFEEIDAMKDEILQYFSEREIVDITICISIMNALNRIAISLKTL</sequence>
<gene>
    <name evidence="2" type="ORF">DMENIID0002_10720</name>
</gene>
<dbReference type="EMBL" id="AP029170">
    <property type="protein sequence ID" value="BFD46426.1"/>
    <property type="molecule type" value="Genomic_DNA"/>
</dbReference>
<dbReference type="PANTHER" id="PTHR34846">
    <property type="entry name" value="4-CARBOXYMUCONOLACTONE DECARBOXYLASE FAMILY PROTEIN (AFU_ORTHOLOGUE AFUA_6G11590)"/>
    <property type="match status" value="1"/>
</dbReference>
<organism evidence="2">
    <name type="scientific">Candidatus Tisiphia endosymbiont of Sergentomyia squamirostris</name>
    <dbReference type="NCBI Taxonomy" id="3113639"/>
    <lineage>
        <taxon>Bacteria</taxon>
        <taxon>Pseudomonadati</taxon>
        <taxon>Pseudomonadota</taxon>
        <taxon>Alphaproteobacteria</taxon>
        <taxon>Rickettsiales</taxon>
        <taxon>Rickettsiaceae</taxon>
        <taxon>Rickettsieae</taxon>
        <taxon>Candidatus Tisiphia</taxon>
    </lineage>
</organism>
<dbReference type="InterPro" id="IPR004675">
    <property type="entry name" value="AhpD_core"/>
</dbReference>
<evidence type="ECO:0000313" key="2">
    <source>
        <dbReference type="EMBL" id="BFD46426.1"/>
    </source>
</evidence>
<name>A0AAT9G9D3_9RICK</name>